<keyword evidence="1" id="KW-0812">Transmembrane</keyword>
<dbReference type="AlphaFoldDB" id="A0A2T9XAP5"/>
<proteinExistence type="predicted"/>
<feature type="transmembrane region" description="Helical" evidence="1">
    <location>
        <begin position="150"/>
        <end position="167"/>
    </location>
</feature>
<evidence type="ECO:0000256" key="1">
    <source>
        <dbReference type="SAM" id="Phobius"/>
    </source>
</evidence>
<organism evidence="2 3">
    <name type="scientific">Acidianus hospitalis</name>
    <dbReference type="NCBI Taxonomy" id="563177"/>
    <lineage>
        <taxon>Archaea</taxon>
        <taxon>Thermoproteota</taxon>
        <taxon>Thermoprotei</taxon>
        <taxon>Sulfolobales</taxon>
        <taxon>Sulfolobaceae</taxon>
        <taxon>Acidianus</taxon>
    </lineage>
</organism>
<reference evidence="2 3" key="1">
    <citation type="journal article" date="2015" name="Appl. Environ. Microbiol.">
        <title>Nanoarchaeota, Their Sulfolobales Host, and Nanoarchaeota Virus Distribution across Yellowstone National Park Hot Springs.</title>
        <authorList>
            <person name="Munson-McGee J.H."/>
            <person name="Field E.K."/>
            <person name="Bateson M."/>
            <person name="Rooney C."/>
            <person name="Stepanauskas R."/>
            <person name="Young M.J."/>
        </authorList>
    </citation>
    <scope>NUCLEOTIDE SEQUENCE [LARGE SCALE GENOMIC DNA]</scope>
    <source>
        <strain evidence="2">SCGC AC-742_N10</strain>
    </source>
</reference>
<sequence length="171" mass="19614">MIRGILLSIGITLISLSLLSITSPISNTIIVTKPYCISIPSTAKVIAIMYENSTNVTVYVKIIHGNFTKIIRPPCTIMLTHGKWIFEVYNETYPKISYRSINETIIEKNVTIIIQKTVNYTNIVTTNNATYPIYVRLYIKCMKILKFHELSEILGIIMIISSVFLYLRKRF</sequence>
<comment type="caution">
    <text evidence="2">The sequence shown here is derived from an EMBL/GenBank/DDBJ whole genome shotgun (WGS) entry which is preliminary data.</text>
</comment>
<gene>
    <name evidence="2" type="ORF">DDW13_01285</name>
</gene>
<evidence type="ECO:0000313" key="2">
    <source>
        <dbReference type="EMBL" id="PVU77177.1"/>
    </source>
</evidence>
<name>A0A2T9XAP5_9CREN</name>
<accession>A0A2T9XAP5</accession>
<evidence type="ECO:0000313" key="3">
    <source>
        <dbReference type="Proteomes" id="UP000245638"/>
    </source>
</evidence>
<dbReference type="EMBL" id="QEFD01000045">
    <property type="protein sequence ID" value="PVU77177.1"/>
    <property type="molecule type" value="Genomic_DNA"/>
</dbReference>
<dbReference type="Proteomes" id="UP000245638">
    <property type="component" value="Unassembled WGS sequence"/>
</dbReference>
<protein>
    <submittedName>
        <fullName evidence="2">Uncharacterized protein</fullName>
    </submittedName>
</protein>
<keyword evidence="1" id="KW-0472">Membrane</keyword>
<keyword evidence="1" id="KW-1133">Transmembrane helix</keyword>